<evidence type="ECO:0000256" key="1">
    <source>
        <dbReference type="SAM" id="Phobius"/>
    </source>
</evidence>
<name>A0A2A7UWR4_COMTR</name>
<comment type="caution">
    <text evidence="2">The sequence shown here is derived from an EMBL/GenBank/DDBJ whole genome shotgun (WGS) entry which is preliminary data.</text>
</comment>
<proteinExistence type="predicted"/>
<keyword evidence="3" id="KW-1185">Reference proteome</keyword>
<dbReference type="EMBL" id="PDEA01000001">
    <property type="protein sequence ID" value="PEH89789.1"/>
    <property type="molecule type" value="Genomic_DNA"/>
</dbReference>
<evidence type="ECO:0000313" key="3">
    <source>
        <dbReference type="Proteomes" id="UP000220246"/>
    </source>
</evidence>
<dbReference type="GeneID" id="80803737"/>
<gene>
    <name evidence="2" type="ORF">CRM82_15310</name>
</gene>
<feature type="transmembrane region" description="Helical" evidence="1">
    <location>
        <begin position="95"/>
        <end position="113"/>
    </location>
</feature>
<dbReference type="RefSeq" id="WP_098066174.1">
    <property type="nucleotide sequence ID" value="NZ_PDEA01000001.1"/>
</dbReference>
<reference evidence="3" key="1">
    <citation type="submission" date="2017-09" db="EMBL/GenBank/DDBJ databases">
        <title>FDA dAtabase for Regulatory Grade micrObial Sequences (FDA-ARGOS): Supporting development and validation of Infectious Disease Dx tests.</title>
        <authorList>
            <person name="Minogue T."/>
            <person name="Wolcott M."/>
            <person name="Wasieloski L."/>
            <person name="Aguilar W."/>
            <person name="Moore D."/>
            <person name="Tallon L."/>
            <person name="Sadzewicz L."/>
            <person name="Ott S."/>
            <person name="Zhao X."/>
            <person name="Nagaraj S."/>
            <person name="Vavikolanu K."/>
            <person name="Aluvathingal J."/>
            <person name="Nadendla S."/>
            <person name="Sichtig H."/>
        </authorList>
    </citation>
    <scope>NUCLEOTIDE SEQUENCE [LARGE SCALE GENOMIC DNA]</scope>
    <source>
        <strain evidence="3">FDAARGOS_394</strain>
    </source>
</reference>
<feature type="transmembrane region" description="Helical" evidence="1">
    <location>
        <begin position="120"/>
        <end position="139"/>
    </location>
</feature>
<keyword evidence="1" id="KW-0812">Transmembrane</keyword>
<feature type="transmembrane region" description="Helical" evidence="1">
    <location>
        <begin position="159"/>
        <end position="179"/>
    </location>
</feature>
<protein>
    <submittedName>
        <fullName evidence="2">Uncharacterized protein</fullName>
    </submittedName>
</protein>
<sequence>MRTPLDVAYLRFSETGAAQFGGGWGAARPASQRGVVMRAFTSKTPQWRGLGRRECGERRDLCMLGCVIHPMSTMRTQSPSRLLPGYLFGSHSLGTVFWGGVGGFAVWLAAMYIAATMVPFLKAMLWVYFFVFMFAWWAATWKSADRYAGPVVWQRSAKTAVVVTALLVASLVLYGGLVGR</sequence>
<accession>A0A2A7UWR4</accession>
<dbReference type="Proteomes" id="UP000220246">
    <property type="component" value="Unassembled WGS sequence"/>
</dbReference>
<keyword evidence="1" id="KW-1133">Transmembrane helix</keyword>
<keyword evidence="1" id="KW-0472">Membrane</keyword>
<organism evidence="2 3">
    <name type="scientific">Comamonas terrigena</name>
    <dbReference type="NCBI Taxonomy" id="32013"/>
    <lineage>
        <taxon>Bacteria</taxon>
        <taxon>Pseudomonadati</taxon>
        <taxon>Pseudomonadota</taxon>
        <taxon>Betaproteobacteria</taxon>
        <taxon>Burkholderiales</taxon>
        <taxon>Comamonadaceae</taxon>
        <taxon>Comamonas</taxon>
    </lineage>
</organism>
<evidence type="ECO:0000313" key="2">
    <source>
        <dbReference type="EMBL" id="PEH89789.1"/>
    </source>
</evidence>
<dbReference type="AlphaFoldDB" id="A0A2A7UWR4"/>